<dbReference type="Proteomes" id="UP000292702">
    <property type="component" value="Unassembled WGS sequence"/>
</dbReference>
<sequence length="281" mass="31138">MAPSPHSSDDEAPEAVSFNSSKKTTKNEQAAVQKHHATEKQKRKEKNRNRDKALKERAAVAQVVLRRKGKATAEGKSELEARMERAMRDAEGESDEEDEDTDELEEDVALGSDEEFEDTSEDAVMDDAGSINEEDGDEAEDDDDDDEETPISQTTRRQPPKSTPNYLPDHLFASAFSQPQSHTSSPKQLSKRKPKEQSTKKRKRSKKSSKDIVVGSRTIRTLPSVASEAPTALRPTRGVDVFVKRSLNLTGNSKKAKTRGWERRAVNVGVLRTGGPAAHFL</sequence>
<organism evidence="2 3">
    <name type="scientific">Steccherinum ochraceum</name>
    <dbReference type="NCBI Taxonomy" id="92696"/>
    <lineage>
        <taxon>Eukaryota</taxon>
        <taxon>Fungi</taxon>
        <taxon>Dikarya</taxon>
        <taxon>Basidiomycota</taxon>
        <taxon>Agaricomycotina</taxon>
        <taxon>Agaricomycetes</taxon>
        <taxon>Polyporales</taxon>
        <taxon>Steccherinaceae</taxon>
        <taxon>Steccherinum</taxon>
    </lineage>
</organism>
<feature type="compositionally biased region" description="Acidic residues" evidence="1">
    <location>
        <begin position="92"/>
        <end position="125"/>
    </location>
</feature>
<proteinExistence type="predicted"/>
<evidence type="ECO:0000256" key="1">
    <source>
        <dbReference type="SAM" id="MobiDB-lite"/>
    </source>
</evidence>
<feature type="compositionally biased region" description="Polar residues" evidence="1">
    <location>
        <begin position="175"/>
        <end position="188"/>
    </location>
</feature>
<dbReference type="STRING" id="92696.A0A4R0R2C6"/>
<comment type="caution">
    <text evidence="2">The sequence shown here is derived from an EMBL/GenBank/DDBJ whole genome shotgun (WGS) entry which is preliminary data.</text>
</comment>
<gene>
    <name evidence="2" type="ORF">EIP91_008797</name>
</gene>
<feature type="compositionally biased region" description="Basic residues" evidence="1">
    <location>
        <begin position="189"/>
        <end position="207"/>
    </location>
</feature>
<evidence type="ECO:0000313" key="3">
    <source>
        <dbReference type="Proteomes" id="UP000292702"/>
    </source>
</evidence>
<reference evidence="2 3" key="1">
    <citation type="submission" date="2018-11" db="EMBL/GenBank/DDBJ databases">
        <title>Genome assembly of Steccherinum ochraceum LE-BIN_3174, the white-rot fungus of the Steccherinaceae family (The Residual Polyporoid clade, Polyporales, Basidiomycota).</title>
        <authorList>
            <person name="Fedorova T.V."/>
            <person name="Glazunova O.A."/>
            <person name="Landesman E.O."/>
            <person name="Moiseenko K.V."/>
            <person name="Psurtseva N.V."/>
            <person name="Savinova O.S."/>
            <person name="Shakhova N.V."/>
            <person name="Tyazhelova T.V."/>
            <person name="Vasina D.V."/>
        </authorList>
    </citation>
    <scope>NUCLEOTIDE SEQUENCE [LARGE SCALE GENOMIC DNA]</scope>
    <source>
        <strain evidence="2 3">LE-BIN_3174</strain>
    </source>
</reference>
<feature type="compositionally biased region" description="Acidic residues" evidence="1">
    <location>
        <begin position="132"/>
        <end position="149"/>
    </location>
</feature>
<protein>
    <submittedName>
        <fullName evidence="2">Uncharacterized protein</fullName>
    </submittedName>
</protein>
<feature type="compositionally biased region" description="Basic and acidic residues" evidence="1">
    <location>
        <begin position="36"/>
        <end position="58"/>
    </location>
</feature>
<feature type="compositionally biased region" description="Basic and acidic residues" evidence="1">
    <location>
        <begin position="71"/>
        <end position="91"/>
    </location>
</feature>
<feature type="compositionally biased region" description="Polar residues" evidence="1">
    <location>
        <begin position="17"/>
        <end position="30"/>
    </location>
</feature>
<feature type="region of interest" description="Disordered" evidence="1">
    <location>
        <begin position="1"/>
        <end position="213"/>
    </location>
</feature>
<dbReference type="EMBL" id="RWJN01000494">
    <property type="protein sequence ID" value="TCD61191.1"/>
    <property type="molecule type" value="Genomic_DNA"/>
</dbReference>
<dbReference type="OrthoDB" id="3253399at2759"/>
<dbReference type="AlphaFoldDB" id="A0A4R0R2C6"/>
<evidence type="ECO:0000313" key="2">
    <source>
        <dbReference type="EMBL" id="TCD61191.1"/>
    </source>
</evidence>
<accession>A0A4R0R2C6</accession>
<keyword evidence="3" id="KW-1185">Reference proteome</keyword>
<name>A0A4R0R2C6_9APHY</name>